<evidence type="ECO:0000256" key="1">
    <source>
        <dbReference type="SAM" id="Phobius"/>
    </source>
</evidence>
<dbReference type="AlphaFoldDB" id="A0A6C0JVS7"/>
<feature type="transmembrane region" description="Helical" evidence="1">
    <location>
        <begin position="21"/>
        <end position="40"/>
    </location>
</feature>
<sequence length="131" mass="14524">MKKVKDFIDTFVTSVRWKIGNFSLLPVFFGTVLSLGDIAMMNTAKMVQVGHLNPWIGLPISVSSYSLVAYLFYRGLSYEGMVVTNLVWNMMSNIIVTLSGIFLFGETIQGIRWVGIGMGLIALGILSYTDD</sequence>
<dbReference type="SUPFAM" id="SSF103481">
    <property type="entry name" value="Multidrug resistance efflux transporter EmrE"/>
    <property type="match status" value="1"/>
</dbReference>
<feature type="transmembrane region" description="Helical" evidence="1">
    <location>
        <begin position="110"/>
        <end position="129"/>
    </location>
</feature>
<keyword evidence="1" id="KW-0812">Transmembrane</keyword>
<keyword evidence="1" id="KW-0472">Membrane</keyword>
<dbReference type="Gene3D" id="1.10.3730.20">
    <property type="match status" value="1"/>
</dbReference>
<dbReference type="EMBL" id="MN740746">
    <property type="protein sequence ID" value="QHU09862.1"/>
    <property type="molecule type" value="Genomic_DNA"/>
</dbReference>
<keyword evidence="1" id="KW-1133">Transmembrane helix</keyword>
<organism evidence="2">
    <name type="scientific">viral metagenome</name>
    <dbReference type="NCBI Taxonomy" id="1070528"/>
    <lineage>
        <taxon>unclassified sequences</taxon>
        <taxon>metagenomes</taxon>
        <taxon>organismal metagenomes</taxon>
    </lineage>
</organism>
<evidence type="ECO:0000313" key="2">
    <source>
        <dbReference type="EMBL" id="QHU09862.1"/>
    </source>
</evidence>
<feature type="transmembrane region" description="Helical" evidence="1">
    <location>
        <begin position="52"/>
        <end position="73"/>
    </location>
</feature>
<proteinExistence type="predicted"/>
<feature type="transmembrane region" description="Helical" evidence="1">
    <location>
        <begin position="85"/>
        <end position="104"/>
    </location>
</feature>
<dbReference type="InterPro" id="IPR037185">
    <property type="entry name" value="EmrE-like"/>
</dbReference>
<accession>A0A6C0JVS7</accession>
<evidence type="ECO:0008006" key="3">
    <source>
        <dbReference type="Google" id="ProtNLM"/>
    </source>
</evidence>
<name>A0A6C0JVS7_9ZZZZ</name>
<reference evidence="2" key="1">
    <citation type="journal article" date="2020" name="Nature">
        <title>Giant virus diversity and host interactions through global metagenomics.</title>
        <authorList>
            <person name="Schulz F."/>
            <person name="Roux S."/>
            <person name="Paez-Espino D."/>
            <person name="Jungbluth S."/>
            <person name="Walsh D.A."/>
            <person name="Denef V.J."/>
            <person name="McMahon K.D."/>
            <person name="Konstantinidis K.T."/>
            <person name="Eloe-Fadrosh E.A."/>
            <person name="Kyrpides N.C."/>
            <person name="Woyke T."/>
        </authorList>
    </citation>
    <scope>NUCLEOTIDE SEQUENCE</scope>
    <source>
        <strain evidence="2">GVMAG-S-1101164-164</strain>
    </source>
</reference>
<protein>
    <recommendedName>
        <fullName evidence="3">EamA domain-containing protein</fullName>
    </recommendedName>
</protein>